<dbReference type="EMBL" id="AAAFYZ010000048">
    <property type="protein sequence ID" value="EAB8478028.1"/>
    <property type="molecule type" value="Genomic_DNA"/>
</dbReference>
<evidence type="ECO:0000313" key="1">
    <source>
        <dbReference type="EMBL" id="EAB8478028.1"/>
    </source>
</evidence>
<dbReference type="AlphaFoldDB" id="A0A3Y9C282"/>
<sequence length="148" mass="16964">MSCFIVNQKTANAIVSSLVEMQRIHESEADGFLDMMMKLNARSVNERYGENDPAPVYHYEKQETELQNEDDPRGIIQAVTNIAFYCYQACDAEGAEDTLIFRILKTFQDDLTDIYKAALVKYGYSEDSLRGKKYSQLPYSDQCTWGLD</sequence>
<protein>
    <submittedName>
        <fullName evidence="1">Uncharacterized protein</fullName>
    </submittedName>
</protein>
<dbReference type="Proteomes" id="UP000839644">
    <property type="component" value="Unassembled WGS sequence"/>
</dbReference>
<gene>
    <name evidence="1" type="ORF">AU894_17695</name>
    <name evidence="2" type="ORF">DOV67_28190</name>
</gene>
<reference evidence="1" key="1">
    <citation type="submission" date="2018-08" db="EMBL/GenBank/DDBJ databases">
        <authorList>
            <person name="Ashton P.M."/>
            <person name="Dallman T."/>
            <person name="Nair S."/>
            <person name="De Pinna E."/>
            <person name="Peters T."/>
            <person name="Grant K."/>
        </authorList>
    </citation>
    <scope>NUCLEOTIDE SEQUENCE [LARGE SCALE GENOMIC DNA]</scope>
    <source>
        <strain evidence="1">43913</strain>
        <strain evidence="2">498895</strain>
    </source>
</reference>
<dbReference type="Proteomes" id="UP000839708">
    <property type="component" value="Unassembled WGS sequence"/>
</dbReference>
<accession>A0A3Y9C282</accession>
<evidence type="ECO:0000313" key="2">
    <source>
        <dbReference type="EMBL" id="EBR8575317.1"/>
    </source>
</evidence>
<dbReference type="EMBL" id="AAGTQF010000171">
    <property type="protein sequence ID" value="EBR8575317.1"/>
    <property type="molecule type" value="Genomic_DNA"/>
</dbReference>
<name>A0A3Y9C282_SALEB</name>
<comment type="caution">
    <text evidence="1">The sequence shown here is derived from an EMBL/GenBank/DDBJ whole genome shotgun (WGS) entry which is preliminary data.</text>
</comment>
<proteinExistence type="predicted"/>
<organism evidence="1">
    <name type="scientific">Salmonella enterica subsp. enterica serovar Java</name>
    <dbReference type="NCBI Taxonomy" id="224729"/>
    <lineage>
        <taxon>Bacteria</taxon>
        <taxon>Pseudomonadati</taxon>
        <taxon>Pseudomonadota</taxon>
        <taxon>Gammaproteobacteria</taxon>
        <taxon>Enterobacterales</taxon>
        <taxon>Enterobacteriaceae</taxon>
        <taxon>Salmonella</taxon>
    </lineage>
</organism>